<keyword evidence="3 6" id="KW-0732">Signal</keyword>
<keyword evidence="2 4" id="KW-0813">Transport</keyword>
<accession>A0A3L8GR36</accession>
<keyword evidence="5" id="KW-0175">Coiled coil</keyword>
<comment type="similarity">
    <text evidence="1 4">Belongs to the bacterial solute-binding protein 9 family.</text>
</comment>
<name>A0A3L8GR36_STRIN</name>
<proteinExistence type="inferred from homology"/>
<dbReference type="Proteomes" id="UP000269148">
    <property type="component" value="Unassembled WGS sequence"/>
</dbReference>
<dbReference type="PANTHER" id="PTHR42953">
    <property type="entry name" value="HIGH-AFFINITY ZINC UPTAKE SYSTEM PROTEIN ZNUA-RELATED"/>
    <property type="match status" value="1"/>
</dbReference>
<dbReference type="InterPro" id="IPR006129">
    <property type="entry name" value="AdhesinB"/>
</dbReference>
<sequence length="306" mass="33957">MKKSIKLLLMLLLALVISGCSKAGHLSKQKEGLHIVTSFYPVYAITKSVSGDLNDVRMIQSAAGIHSFEPSVNDVAAIYKADLFIYHSHTLEAWAKDLHPNLQKSKVHVFEASQSLTLDRVTGLEDVPVTEGIDPATLYDPHTWSDPVLAGEEALAIAEELGKADPDNAQLYSKNAKAFKEEADNLAKEYAKKFKQVKSKTFVTQHTAFSYLAKRFGLKQLGISGISPDREPSPRQLTEIEDFVRSYKVKTIFAEDNVNPKISKTIAKATGAKIEFLSPLEAAPTNDKSYLENLRDNMETLYQNLK</sequence>
<feature type="chain" id="PRO_5017973491" evidence="6">
    <location>
        <begin position="24"/>
        <end position="306"/>
    </location>
</feature>
<comment type="caution">
    <text evidence="7">The sequence shown here is derived from an EMBL/GenBank/DDBJ whole genome shotgun (WGS) entry which is preliminary data.</text>
</comment>
<dbReference type="PRINTS" id="PR00691">
    <property type="entry name" value="ADHESINB"/>
</dbReference>
<dbReference type="PROSITE" id="PS51257">
    <property type="entry name" value="PROKAR_LIPOPROTEIN"/>
    <property type="match status" value="1"/>
</dbReference>
<dbReference type="AlphaFoldDB" id="A0A3L8GR36"/>
<evidence type="ECO:0000256" key="6">
    <source>
        <dbReference type="SAM" id="SignalP"/>
    </source>
</evidence>
<dbReference type="RefSeq" id="WP_003098950.1">
    <property type="nucleotide sequence ID" value="NZ_CP010783.1"/>
</dbReference>
<dbReference type="EMBL" id="QLQD01000012">
    <property type="protein sequence ID" value="RLU59113.1"/>
    <property type="molecule type" value="Genomic_DNA"/>
</dbReference>
<dbReference type="InterPro" id="IPR050492">
    <property type="entry name" value="Bact_metal-bind_prot9"/>
</dbReference>
<feature type="signal peptide" evidence="6">
    <location>
        <begin position="1"/>
        <end position="23"/>
    </location>
</feature>
<evidence type="ECO:0000256" key="4">
    <source>
        <dbReference type="RuleBase" id="RU003512"/>
    </source>
</evidence>
<dbReference type="SUPFAM" id="SSF53807">
    <property type="entry name" value="Helical backbone' metal receptor"/>
    <property type="match status" value="1"/>
</dbReference>
<dbReference type="Pfam" id="PF01297">
    <property type="entry name" value="ZnuA"/>
    <property type="match status" value="1"/>
</dbReference>
<dbReference type="GeneID" id="35766529"/>
<organism evidence="7 8">
    <name type="scientific">Streptococcus iniae</name>
    <name type="common">Streptococcus shiloi</name>
    <dbReference type="NCBI Taxonomy" id="1346"/>
    <lineage>
        <taxon>Bacteria</taxon>
        <taxon>Bacillati</taxon>
        <taxon>Bacillota</taxon>
        <taxon>Bacilli</taxon>
        <taxon>Lactobacillales</taxon>
        <taxon>Streptococcaceae</taxon>
        <taxon>Streptococcus</taxon>
    </lineage>
</organism>
<evidence type="ECO:0000256" key="1">
    <source>
        <dbReference type="ARBA" id="ARBA00011028"/>
    </source>
</evidence>
<dbReference type="GO" id="GO:0046872">
    <property type="term" value="F:metal ion binding"/>
    <property type="evidence" value="ECO:0007669"/>
    <property type="project" value="InterPro"/>
</dbReference>
<evidence type="ECO:0000313" key="8">
    <source>
        <dbReference type="Proteomes" id="UP000269148"/>
    </source>
</evidence>
<evidence type="ECO:0000256" key="2">
    <source>
        <dbReference type="ARBA" id="ARBA00022448"/>
    </source>
</evidence>
<dbReference type="KEGG" id="siz:SI82_01220"/>
<dbReference type="PRINTS" id="PR00690">
    <property type="entry name" value="ADHESNFAMILY"/>
</dbReference>
<dbReference type="PANTHER" id="PTHR42953:SF3">
    <property type="entry name" value="HIGH-AFFINITY ZINC UPTAKE SYSTEM PROTEIN ZNUA"/>
    <property type="match status" value="1"/>
</dbReference>
<dbReference type="SMR" id="A0A3L8GR36"/>
<dbReference type="Gene3D" id="3.40.50.1980">
    <property type="entry name" value="Nitrogenase molybdenum iron protein domain"/>
    <property type="match status" value="2"/>
</dbReference>
<dbReference type="GO" id="GO:0030001">
    <property type="term" value="P:metal ion transport"/>
    <property type="evidence" value="ECO:0007669"/>
    <property type="project" value="InterPro"/>
</dbReference>
<feature type="coiled-coil region" evidence="5">
    <location>
        <begin position="169"/>
        <end position="200"/>
    </location>
</feature>
<dbReference type="OrthoDB" id="9810636at2"/>
<reference evidence="7 8" key="1">
    <citation type="submission" date="2018-06" db="EMBL/GenBank/DDBJ databases">
        <title>Mutators as drivers of adaptation in pathogenic bacteria and a risk factor for host jumps and vaccine escape.</title>
        <authorList>
            <person name="Barnes A.C."/>
            <person name="Silayeva O."/>
        </authorList>
    </citation>
    <scope>NUCLEOTIDE SEQUENCE [LARGE SCALE GENOMIC DNA]</scope>
    <source>
        <strain evidence="7 8">QMA0445</strain>
    </source>
</reference>
<dbReference type="InterPro" id="IPR006127">
    <property type="entry name" value="ZnuA-like"/>
</dbReference>
<dbReference type="InterPro" id="IPR006128">
    <property type="entry name" value="Lipoprotein_PsaA-like"/>
</dbReference>
<protein>
    <submittedName>
        <fullName evidence="7">Adhesion protein</fullName>
    </submittedName>
</protein>
<gene>
    <name evidence="7" type="ORF">DIY07_00890</name>
</gene>
<evidence type="ECO:0000313" key="7">
    <source>
        <dbReference type="EMBL" id="RLU59113.1"/>
    </source>
</evidence>
<evidence type="ECO:0000256" key="5">
    <source>
        <dbReference type="SAM" id="Coils"/>
    </source>
</evidence>
<evidence type="ECO:0000256" key="3">
    <source>
        <dbReference type="ARBA" id="ARBA00022729"/>
    </source>
</evidence>
<dbReference type="GO" id="GO:0007155">
    <property type="term" value="P:cell adhesion"/>
    <property type="evidence" value="ECO:0007669"/>
    <property type="project" value="InterPro"/>
</dbReference>